<dbReference type="GO" id="GO:0016740">
    <property type="term" value="F:transferase activity"/>
    <property type="evidence" value="ECO:0007669"/>
    <property type="project" value="UniProtKB-KW"/>
</dbReference>
<dbReference type="SUPFAM" id="SSF81301">
    <property type="entry name" value="Nucleotidyltransferase"/>
    <property type="match status" value="1"/>
</dbReference>
<dbReference type="PANTHER" id="PTHR43051">
    <property type="entry name" value="POLYNUCLEOTIDE ADENYLYLTRANSFERASE FAMILY PROTEIN"/>
    <property type="match status" value="1"/>
</dbReference>
<dbReference type="GO" id="GO:0003723">
    <property type="term" value="F:RNA binding"/>
    <property type="evidence" value="ECO:0007669"/>
    <property type="project" value="UniProtKB-KW"/>
</dbReference>
<evidence type="ECO:0000313" key="8">
    <source>
        <dbReference type="EMBL" id="KAL1548612.1"/>
    </source>
</evidence>
<reference evidence="8 9" key="1">
    <citation type="submission" date="2024-06" db="EMBL/GenBank/DDBJ databases">
        <title>A chromosome level genome sequence of Diviner's sage (Salvia divinorum).</title>
        <authorList>
            <person name="Ford S.A."/>
            <person name="Ro D.-K."/>
            <person name="Ness R.W."/>
            <person name="Phillips M.A."/>
        </authorList>
    </citation>
    <scope>NUCLEOTIDE SEQUENCE [LARGE SCALE GENOMIC DNA]</scope>
    <source>
        <strain evidence="8">SAF-2024a</strain>
        <tissue evidence="8">Leaf</tissue>
    </source>
</reference>
<evidence type="ECO:0000256" key="1">
    <source>
        <dbReference type="ARBA" id="ARBA00007265"/>
    </source>
</evidence>
<dbReference type="Pfam" id="PF12627">
    <property type="entry name" value="PolyA_pol_RNAbd"/>
    <property type="match status" value="1"/>
</dbReference>
<dbReference type="InterPro" id="IPR002646">
    <property type="entry name" value="PolA_pol_head_dom"/>
</dbReference>
<dbReference type="InterPro" id="IPR032828">
    <property type="entry name" value="PolyA_RNA-bd"/>
</dbReference>
<proteinExistence type="inferred from homology"/>
<keyword evidence="4" id="KW-0694">RNA-binding</keyword>
<dbReference type="GO" id="GO:0000166">
    <property type="term" value="F:nucleotide binding"/>
    <property type="evidence" value="ECO:0007669"/>
    <property type="project" value="UniProtKB-KW"/>
</dbReference>
<comment type="similarity">
    <text evidence="1 4">Belongs to the tRNA nucleotidyltransferase/poly(A) polymerase family.</text>
</comment>
<dbReference type="InterPro" id="IPR052191">
    <property type="entry name" value="tRNA_ntf/polyA_polymerase_I"/>
</dbReference>
<feature type="region of interest" description="Disordered" evidence="5">
    <location>
        <begin position="495"/>
        <end position="516"/>
    </location>
</feature>
<dbReference type="Pfam" id="PF01743">
    <property type="entry name" value="PolyA_pol"/>
    <property type="match status" value="1"/>
</dbReference>
<dbReference type="InterPro" id="IPR043519">
    <property type="entry name" value="NT_sf"/>
</dbReference>
<evidence type="ECO:0000256" key="4">
    <source>
        <dbReference type="RuleBase" id="RU003953"/>
    </source>
</evidence>
<dbReference type="PANTHER" id="PTHR43051:SF1">
    <property type="entry name" value="POLYNUCLEOTIDE ADENYLYLTRANSFERASE FAMILY PROTEIN"/>
    <property type="match status" value="1"/>
</dbReference>
<dbReference type="Proteomes" id="UP001567538">
    <property type="component" value="Unassembled WGS sequence"/>
</dbReference>
<feature type="domain" description="Poly A polymerase head" evidence="6">
    <location>
        <begin position="47"/>
        <end position="170"/>
    </location>
</feature>
<evidence type="ECO:0000259" key="7">
    <source>
        <dbReference type="Pfam" id="PF12627"/>
    </source>
</evidence>
<evidence type="ECO:0000256" key="3">
    <source>
        <dbReference type="ARBA" id="ARBA00022741"/>
    </source>
</evidence>
<dbReference type="EMBL" id="JBEAFC010000007">
    <property type="protein sequence ID" value="KAL1548612.1"/>
    <property type="molecule type" value="Genomic_DNA"/>
</dbReference>
<dbReference type="AlphaFoldDB" id="A0ABD1GXA4"/>
<protein>
    <submittedName>
        <fullName evidence="8">CCA-adding enzyme-like</fullName>
    </submittedName>
</protein>
<keyword evidence="3" id="KW-0547">Nucleotide-binding</keyword>
<accession>A0ABD1GXA4</accession>
<gene>
    <name evidence="8" type="ORF">AAHA92_16821</name>
</gene>
<organism evidence="8 9">
    <name type="scientific">Salvia divinorum</name>
    <name type="common">Maria pastora</name>
    <name type="synonym">Diviner's sage</name>
    <dbReference type="NCBI Taxonomy" id="28513"/>
    <lineage>
        <taxon>Eukaryota</taxon>
        <taxon>Viridiplantae</taxon>
        <taxon>Streptophyta</taxon>
        <taxon>Embryophyta</taxon>
        <taxon>Tracheophyta</taxon>
        <taxon>Spermatophyta</taxon>
        <taxon>Magnoliopsida</taxon>
        <taxon>eudicotyledons</taxon>
        <taxon>Gunneridae</taxon>
        <taxon>Pentapetalae</taxon>
        <taxon>asterids</taxon>
        <taxon>lamiids</taxon>
        <taxon>Lamiales</taxon>
        <taxon>Lamiaceae</taxon>
        <taxon>Nepetoideae</taxon>
        <taxon>Mentheae</taxon>
        <taxon>Salviinae</taxon>
        <taxon>Salvia</taxon>
        <taxon>Salvia subgen. Calosphace</taxon>
    </lineage>
</organism>
<dbReference type="Gene3D" id="1.10.3090.10">
    <property type="entry name" value="cca-adding enzyme, domain 2"/>
    <property type="match status" value="1"/>
</dbReference>
<name>A0ABD1GXA4_SALDI</name>
<evidence type="ECO:0000313" key="9">
    <source>
        <dbReference type="Proteomes" id="UP001567538"/>
    </source>
</evidence>
<evidence type="ECO:0000259" key="6">
    <source>
        <dbReference type="Pfam" id="PF01743"/>
    </source>
</evidence>
<comment type="caution">
    <text evidence="8">The sequence shown here is derived from an EMBL/GenBank/DDBJ whole genome shotgun (WGS) entry which is preliminary data.</text>
</comment>
<dbReference type="SUPFAM" id="SSF81891">
    <property type="entry name" value="Poly A polymerase C-terminal region-like"/>
    <property type="match status" value="1"/>
</dbReference>
<evidence type="ECO:0000256" key="2">
    <source>
        <dbReference type="ARBA" id="ARBA00022679"/>
    </source>
</evidence>
<sequence>MSKGIFCIGEGEFWKWRKWDSGKLGLERRMISRASWIVLNNLRAKDGGCVRDLLLNKVPKDFDVITTAGLKQVKRMFRHALIIGKRFPICVVTVEGSVVEVSSVDTIAKGSGGTNAQVSQKPRGCDPRDFLLSQNCLKRDFTVNSLFFNPFANVIYDYTNGIMDLKSFKLRTIKPAHLSFKEDQARILRGFRLAARLNLSFSEEIENALYSLSSSVADLSTCRIFMEINYMLSNGAAERSLLMLKRFRLLDILLPFHAAYLSKQQMHNQLGVCSSILMLITCYQPCQGSLWVAILAFHLAICSNPQHPIVVLTFSSLLHHRTMEESIRFARQNALATRSDIPEIVGVPNNLVDDEIIERVSLLVEQVINSVLVLIKKECLLRSMTRFPESPSSGLVFIPKKMEQEVETIFDILGNGVKGNERSEEIRHDLLKKGDVSETRLVLGKIIATSVLQSKQGADHPTEQFALDKRNASATPSNYKKFSNRVRNGEVRGMTHTDQGQFSNPPKISIRGRGQGQWQERKVMNVKDMQKQLLKGNK</sequence>
<keyword evidence="9" id="KW-1185">Reference proteome</keyword>
<keyword evidence="2 4" id="KW-0808">Transferase</keyword>
<evidence type="ECO:0000256" key="5">
    <source>
        <dbReference type="SAM" id="MobiDB-lite"/>
    </source>
</evidence>
<dbReference type="Gene3D" id="3.30.460.10">
    <property type="entry name" value="Beta Polymerase, domain 2"/>
    <property type="match status" value="1"/>
</dbReference>
<feature type="domain" description="tRNA nucleotidyltransferase/poly(A) polymerase RNA and SrmB- binding" evidence="7">
    <location>
        <begin position="199"/>
        <end position="260"/>
    </location>
</feature>
<feature type="compositionally biased region" description="Polar residues" evidence="5">
    <location>
        <begin position="496"/>
        <end position="506"/>
    </location>
</feature>
<dbReference type="GO" id="GO:0001680">
    <property type="term" value="P:tRNA 3'-terminal CCA addition"/>
    <property type="evidence" value="ECO:0007669"/>
    <property type="project" value="UniProtKB-ARBA"/>
</dbReference>